<organism evidence="2 3">
    <name type="scientific">Acetobacterium bakii</name>
    <dbReference type="NCBI Taxonomy" id="52689"/>
    <lineage>
        <taxon>Bacteria</taxon>
        <taxon>Bacillati</taxon>
        <taxon>Bacillota</taxon>
        <taxon>Clostridia</taxon>
        <taxon>Eubacteriales</taxon>
        <taxon>Eubacteriaceae</taxon>
        <taxon>Acetobacterium</taxon>
    </lineage>
</organism>
<dbReference type="Proteomes" id="UP000036873">
    <property type="component" value="Unassembled WGS sequence"/>
</dbReference>
<feature type="domain" description="CobN/magnesium chelatase" evidence="1">
    <location>
        <begin position="28"/>
        <end position="1086"/>
    </location>
</feature>
<protein>
    <recommendedName>
        <fullName evidence="1">CobN/magnesium chelatase domain-containing protein</fullName>
    </recommendedName>
</protein>
<comment type="caution">
    <text evidence="2">The sequence shown here is derived from an EMBL/GenBank/DDBJ whole genome shotgun (WGS) entry which is preliminary data.</text>
</comment>
<evidence type="ECO:0000259" key="1">
    <source>
        <dbReference type="Pfam" id="PF02514"/>
    </source>
</evidence>
<dbReference type="PANTHER" id="PTHR44119:SF7">
    <property type="entry name" value="MAGNESIUM CHELATASE SUBUNIT"/>
    <property type="match status" value="1"/>
</dbReference>
<dbReference type="InterPro" id="IPR003672">
    <property type="entry name" value="CobN/Mg_chltase"/>
</dbReference>
<dbReference type="OrthoDB" id="9757976at2"/>
<dbReference type="PANTHER" id="PTHR44119">
    <property type="entry name" value="MAGNESIUM-CHELATASE SUBUNIT CHLH, CHLOROPLASTIC"/>
    <property type="match status" value="1"/>
</dbReference>
<dbReference type="STRING" id="52689.AKG39_13565"/>
<gene>
    <name evidence="2" type="ORF">AKG39_13565</name>
</gene>
<dbReference type="Pfam" id="PF02514">
    <property type="entry name" value="CobN-Mg_chel"/>
    <property type="match status" value="1"/>
</dbReference>
<evidence type="ECO:0000313" key="3">
    <source>
        <dbReference type="Proteomes" id="UP000036873"/>
    </source>
</evidence>
<dbReference type="PATRIC" id="fig|52689.4.peg.2082"/>
<dbReference type="CDD" id="cd10150">
    <property type="entry name" value="CobN_like"/>
    <property type="match status" value="1"/>
</dbReference>
<dbReference type="AlphaFoldDB" id="A0A0L6TZV8"/>
<accession>A0A0L6TZV8</accession>
<dbReference type="RefSeq" id="WP_050740943.1">
    <property type="nucleotide sequence ID" value="NZ_LGYO01000034.1"/>
</dbReference>
<dbReference type="EMBL" id="LGYO01000034">
    <property type="protein sequence ID" value="KNZ41105.1"/>
    <property type="molecule type" value="Genomic_DNA"/>
</dbReference>
<keyword evidence="3" id="KW-1185">Reference proteome</keyword>
<proteinExistence type="predicted"/>
<reference evidence="3" key="1">
    <citation type="submission" date="2015-07" db="EMBL/GenBank/DDBJ databases">
        <title>Draft genome sequence of Acetobacterium bakii DSM 8293, a potential psychrophilic chemical producer through syngas fermentation.</title>
        <authorList>
            <person name="Song Y."/>
            <person name="Hwang S."/>
            <person name="Cho B.-K."/>
        </authorList>
    </citation>
    <scope>NUCLEOTIDE SEQUENCE [LARGE SCALE GENOMIC DNA]</scope>
    <source>
        <strain evidence="3">DSM 8239</strain>
    </source>
</reference>
<name>A0A0L6TZV8_9FIRM</name>
<evidence type="ECO:0000313" key="2">
    <source>
        <dbReference type="EMBL" id="KNZ41105.1"/>
    </source>
</evidence>
<sequence>MSNFVNRQMVKKQTERIRKAVEQADKIMLNGPDKPTELGLDGIFHPDSEAVFSSLEAYENWYGRLNHAEMTVGILTHYDNWNKKKTAVEEALVEELENQGIRVIPVFSYSSADENSGVKGFKTIISDYFSSDGKLRIDGLINFQMQAATGNSQSGDLFSQSVAVFKAMNIPVFRPVVSRLQNQEQWQANLTGLSAEISWAFTTSEMLGMIEPIIIGTRKETDDMLKLTPIPERIKRFVARMIRRIELKKVASADKKIVLMLHCSPCAGVEATLGSGAGLDVFESVVRMMKSMKSEGCKVPGIPTDGLALKKMMLDKKAYQDFRWTTVENIVKAGGDIYRMPLEGKGGYHQFYQSLDPMLREQMENAWGIPPGEGMVHDNQIIITGLNFGNVWVMIQPKRGCYGPKCTGEVCKILHDPSCPPPHQYLATYRYIDRVLKAHAVVHVGTAGSLEHLPGKTNALSEFCWPDVVIGNLPNFYCYNAGIGVEGMGTKRRNYAVVLDYLPSCLNTDYTRIDFINQLGSFLEAVDVKSQQVELMQLSIETRINQTPEYLKIVQKEATFIEGIQKLKSILTQSIVQSFEQENHIWGEIPKLIHQVSYIKESIDGTSLYASLVKKDCADDYTYHSEMLQLISKTLNQTEEEKPQSNSIFGLEAAVLDNDIHNNRRSLLTVENEASALTKALRGDYMEPGLSGSPRDGLNRIMPTGRNFYLMDTQKIPTKSAYAVGLEMADQLIGQHEKDTGLFPEKVAMNMISTDISMTNGEQLSQVLALLGVRPVWNESGIVMDVEARPLEELGRPRIDVIIRISGVLRDSYPDLIAMMDQAVQMAARLKEPETQNFVRRNTRKTVKELISQGELSQSEAFRRATMRIFGDKPGTYGSGVDLALKASAWESEGELAKVFTSFSGYAYGDGLNGTVSHKEFVENIKSAEVVFETSVSNRYDLLTSGYSASVIGGFNMVKNQFYQKELKQYHGTSNHKEKVVITTIEDELKRIMEGTFFNPLWNRSVMDKGYSGAAEIMRKAQTIFSWKCTTKNIDDTAIDEIVQTYLGDPEMVSWLREENNFAIEEMSRRFLELHQRKKWNPSPEALEILTNIYMKIEGDMEEMMEESQGDYQGGSIEIVRHQDVAAWNKTIQGMDALFDSEKKMS</sequence>